<protein>
    <recommendedName>
        <fullName evidence="1">PB1-like domain-containing protein</fullName>
    </recommendedName>
</protein>
<accession>A0ABU6YAF9</accession>
<feature type="domain" description="PB1-like" evidence="1">
    <location>
        <begin position="13"/>
        <end position="115"/>
    </location>
</feature>
<dbReference type="Proteomes" id="UP001341840">
    <property type="component" value="Unassembled WGS sequence"/>
</dbReference>
<proteinExistence type="predicted"/>
<name>A0ABU6YAF9_9FABA</name>
<dbReference type="InterPro" id="IPR058594">
    <property type="entry name" value="PB1-like_dom_pln"/>
</dbReference>
<evidence type="ECO:0000313" key="2">
    <source>
        <dbReference type="EMBL" id="MED6206871.1"/>
    </source>
</evidence>
<dbReference type="EMBL" id="JASCZI010241784">
    <property type="protein sequence ID" value="MED6206871.1"/>
    <property type="molecule type" value="Genomic_DNA"/>
</dbReference>
<dbReference type="Pfam" id="PF26130">
    <property type="entry name" value="PB1-like"/>
    <property type="match status" value="1"/>
</dbReference>
<organism evidence="2 3">
    <name type="scientific">Stylosanthes scabra</name>
    <dbReference type="NCBI Taxonomy" id="79078"/>
    <lineage>
        <taxon>Eukaryota</taxon>
        <taxon>Viridiplantae</taxon>
        <taxon>Streptophyta</taxon>
        <taxon>Embryophyta</taxon>
        <taxon>Tracheophyta</taxon>
        <taxon>Spermatophyta</taxon>
        <taxon>Magnoliopsida</taxon>
        <taxon>eudicotyledons</taxon>
        <taxon>Gunneridae</taxon>
        <taxon>Pentapetalae</taxon>
        <taxon>rosids</taxon>
        <taxon>fabids</taxon>
        <taxon>Fabales</taxon>
        <taxon>Fabaceae</taxon>
        <taxon>Papilionoideae</taxon>
        <taxon>50 kb inversion clade</taxon>
        <taxon>dalbergioids sensu lato</taxon>
        <taxon>Dalbergieae</taxon>
        <taxon>Pterocarpus clade</taxon>
        <taxon>Stylosanthes</taxon>
    </lineage>
</organism>
<evidence type="ECO:0000259" key="1">
    <source>
        <dbReference type="Pfam" id="PF26130"/>
    </source>
</evidence>
<gene>
    <name evidence="2" type="ORF">PIB30_030641</name>
</gene>
<reference evidence="2 3" key="1">
    <citation type="journal article" date="2023" name="Plants (Basel)">
        <title>Bridging the Gap: Combining Genomics and Transcriptomics Approaches to Understand Stylosanthes scabra, an Orphan Legume from the Brazilian Caatinga.</title>
        <authorList>
            <person name="Ferreira-Neto J.R.C."/>
            <person name="da Silva M.D."/>
            <person name="Binneck E."/>
            <person name="de Melo N.F."/>
            <person name="da Silva R.H."/>
            <person name="de Melo A.L.T.M."/>
            <person name="Pandolfi V."/>
            <person name="Bustamante F.O."/>
            <person name="Brasileiro-Vidal A.C."/>
            <person name="Benko-Iseppon A.M."/>
        </authorList>
    </citation>
    <scope>NUCLEOTIDE SEQUENCE [LARGE SCALE GENOMIC DNA]</scope>
    <source>
        <tissue evidence="2">Leaves</tissue>
    </source>
</reference>
<comment type="caution">
    <text evidence="2">The sequence shown here is derived from an EMBL/GenBank/DDBJ whole genome shotgun (WGS) entry which is preliminary data.</text>
</comment>
<sequence>MWLLDVFMDSVFVKPIFHVHGRFVRNDYGVYIYADGQAEKFDSMDIDFVNYGDLLKLLEGIGYKKIKKMQWYDVAEDDLEAGLHKLEGDADINAMCEHLMRNFGLIDEFHIYIEHEVDIPVPASDGGAKCGTGSYVDIIFE</sequence>
<evidence type="ECO:0000313" key="3">
    <source>
        <dbReference type="Proteomes" id="UP001341840"/>
    </source>
</evidence>
<keyword evidence="3" id="KW-1185">Reference proteome</keyword>